<evidence type="ECO:0000256" key="1">
    <source>
        <dbReference type="SAM" id="Phobius"/>
    </source>
</evidence>
<dbReference type="GO" id="GO:0046921">
    <property type="term" value="F:alpha-(1-&gt;6)-fucosyltransferase activity"/>
    <property type="evidence" value="ECO:0007669"/>
    <property type="project" value="TreeGrafter"/>
</dbReference>
<dbReference type="PANTHER" id="PTHR13132">
    <property type="entry name" value="ALPHA- 1,6 -FUCOSYLTRANSFERASE"/>
    <property type="match status" value="1"/>
</dbReference>
<dbReference type="PANTHER" id="PTHR13132:SF29">
    <property type="entry name" value="ALPHA-(1,6)-FUCOSYLTRANSFERASE"/>
    <property type="match status" value="1"/>
</dbReference>
<gene>
    <name evidence="2" type="ORF">TRSC58_00435</name>
</gene>
<protein>
    <submittedName>
        <fullName evidence="2">Uncharacterized protein</fullName>
    </submittedName>
</protein>
<comment type="caution">
    <text evidence="2">The sequence shown here is derived from an EMBL/GenBank/DDBJ whole genome shotgun (WGS) entry which is preliminary data.</text>
</comment>
<keyword evidence="1" id="KW-0472">Membrane</keyword>
<keyword evidence="3" id="KW-1185">Reference proteome</keyword>
<name>A0A061JE85_TRYRA</name>
<dbReference type="AlphaFoldDB" id="A0A061JE85"/>
<reference evidence="2 3" key="1">
    <citation type="submission" date="2013-07" db="EMBL/GenBank/DDBJ databases">
        <authorList>
            <person name="Stoco P.H."/>
            <person name="Wagner G."/>
            <person name="Gerber A."/>
            <person name="Zaha A."/>
            <person name="Thompson C."/>
            <person name="Bartholomeu D.C."/>
            <person name="Luckemeyer D.D."/>
            <person name="Bahia D."/>
            <person name="Loreto E."/>
            <person name="Prestes E.B."/>
            <person name="Lima F.M."/>
            <person name="Rodrigues-Luiz G."/>
            <person name="Vallejo G.A."/>
            <person name="Filho J.F."/>
            <person name="Monteiro K.M."/>
            <person name="Tyler K.M."/>
            <person name="de Almeida L.G."/>
            <person name="Ortiz M.F."/>
            <person name="Siervo M.A."/>
            <person name="de Moraes M.H."/>
            <person name="Cunha O.L."/>
            <person name="Mendonca-Neto R."/>
            <person name="Silva R."/>
            <person name="Teixeira S.M."/>
            <person name="Murta S.M."/>
            <person name="Sincero T.C."/>
            <person name="Mendes T.A."/>
            <person name="Urmenyi T.P."/>
            <person name="Silva V.G."/>
            <person name="da Rocha W.D."/>
            <person name="Andersson B."/>
            <person name="Romanha A.J."/>
            <person name="Steindel M."/>
            <person name="de Vasconcelos A.T."/>
            <person name="Grisard E.C."/>
        </authorList>
    </citation>
    <scope>NUCLEOTIDE SEQUENCE [LARGE SCALE GENOMIC DNA]</scope>
    <source>
        <strain evidence="2 3">SC58</strain>
    </source>
</reference>
<evidence type="ECO:0000313" key="2">
    <source>
        <dbReference type="EMBL" id="ESL11807.1"/>
    </source>
</evidence>
<organism evidence="2 3">
    <name type="scientific">Trypanosoma rangeli SC58</name>
    <dbReference type="NCBI Taxonomy" id="429131"/>
    <lineage>
        <taxon>Eukaryota</taxon>
        <taxon>Discoba</taxon>
        <taxon>Euglenozoa</taxon>
        <taxon>Kinetoplastea</taxon>
        <taxon>Metakinetoplastina</taxon>
        <taxon>Trypanosomatida</taxon>
        <taxon>Trypanosomatidae</taxon>
        <taxon>Trypanosoma</taxon>
        <taxon>Herpetosoma</taxon>
    </lineage>
</organism>
<dbReference type="Proteomes" id="UP000031737">
    <property type="component" value="Unassembled WGS sequence"/>
</dbReference>
<dbReference type="OrthoDB" id="2014825at2759"/>
<evidence type="ECO:0000313" key="3">
    <source>
        <dbReference type="Proteomes" id="UP000031737"/>
    </source>
</evidence>
<feature type="transmembrane region" description="Helical" evidence="1">
    <location>
        <begin position="21"/>
        <end position="43"/>
    </location>
</feature>
<keyword evidence="1" id="KW-1133">Transmembrane helix</keyword>
<dbReference type="VEuPathDB" id="TriTrypDB:TRSC58_00435"/>
<proteinExistence type="predicted"/>
<sequence length="614" mass="68489">MARWVQFNNSRIKSRGRTQRALVALVVTLGVLVWMLAVLRLRYGGDGVATATPVKTPLAPARRSRVPAAAFTTTNATASSEKLSPMFLKGNMARAAKSIVLPYFYPMHRHLPANGSVVAAAIEKKQMRRQASCWATAHESPLFPSPPSHEAALLRPVHVEAADAVLQQEYFFARQTPTGLMGAGTFFSGYDTPVNAVNETAAPWWVAGKFHHLPCTVEVQKRLYEYQNKAPCGDRKFLLSELKEGGHGLGSSLIVVAFDFLSAVRLGRSLLVDGPRFDKKWQFSAQGCWQEGRRSLDCFYLPPSRCQFPGGPVQVVRKGRDAARSSARVIRKYSVDIPGLDRSTLPSEEAFFGPGHRQWACYPKYQQWLQDPANVAVYGTFERGLDTRLSFMLAQAFTYLTRAPQPWFQAMIEYHLAPLGIATSHVMRAASYSSAYCMFYVQDRGEVAKMREYYNVFGCHTVGLSLYRDYVRAIGNSSGRTSSRTPCRVYISGGTPHQSYLWLKKEFENAASYEVLSTWNLSTLNAGSESMRWGASSPAASWVDLYAGVASTNWVCVVQSNWCRMINFLRLTHGRVDCGFVDVGAMLLTSIEAREKYCVVSNFPTKPFSNVIRR</sequence>
<dbReference type="EMBL" id="AUPL01000435">
    <property type="protein sequence ID" value="ESL11807.1"/>
    <property type="molecule type" value="Genomic_DNA"/>
</dbReference>
<accession>A0A061JE85</accession>
<dbReference type="GO" id="GO:0006487">
    <property type="term" value="P:protein N-linked glycosylation"/>
    <property type="evidence" value="ECO:0007669"/>
    <property type="project" value="TreeGrafter"/>
</dbReference>
<keyword evidence="1" id="KW-0812">Transmembrane</keyword>